<dbReference type="VEuPathDB" id="CryptoDB:Chro.20342"/>
<evidence type="ECO:0000256" key="2">
    <source>
        <dbReference type="ARBA" id="ARBA00022803"/>
    </source>
</evidence>
<dbReference type="PANTHER" id="PTHR16193:SF0">
    <property type="entry name" value="TETRATRICOPEPTIDE REPEAT PROTEIN 27"/>
    <property type="match status" value="1"/>
</dbReference>
<keyword evidence="1" id="KW-0677">Repeat</keyword>
<dbReference type="InterPro" id="IPR044244">
    <property type="entry name" value="TTC27/Emw1"/>
</dbReference>
<dbReference type="PROSITE" id="PS50005">
    <property type="entry name" value="TPR"/>
    <property type="match status" value="2"/>
</dbReference>
<accession>A0A0S4TCW7</accession>
<dbReference type="VEuPathDB" id="CryptoDB:GY17_00002279"/>
<gene>
    <name evidence="4" type="ORF">CHUDEA2_3250</name>
</gene>
<dbReference type="InterPro" id="IPR019734">
    <property type="entry name" value="TPR_rpt"/>
</dbReference>
<dbReference type="InterPro" id="IPR011990">
    <property type="entry name" value="TPR-like_helical_dom_sf"/>
</dbReference>
<evidence type="ECO:0000256" key="3">
    <source>
        <dbReference type="PROSITE-ProRule" id="PRU00339"/>
    </source>
</evidence>
<protein>
    <submittedName>
        <fullName evidence="4">Uncharacterized protein</fullName>
    </submittedName>
</protein>
<dbReference type="Proteomes" id="UP000199752">
    <property type="component" value="Chromosome 2"/>
</dbReference>
<proteinExistence type="predicted"/>
<dbReference type="Gene3D" id="1.25.40.10">
    <property type="entry name" value="Tetratricopeptide repeat domain"/>
    <property type="match status" value="1"/>
</dbReference>
<dbReference type="PANTHER" id="PTHR16193">
    <property type="entry name" value="TETRATRICOPEPTIDE REPEAT PROTEIN 27"/>
    <property type="match status" value="1"/>
</dbReference>
<dbReference type="OrthoDB" id="1936594at2759"/>
<sequence>MSSNYKDLVFGWEERLVDTGSKNYLKSKDSLAPELFEKLLKSLEIAESYSCLKLINDPHFKLLISPLYKEYHSNLETKSLEKISQNVLDYYMSYILKDNDQISQKIAQFEILCLSILLLNIYMQSNWTGPPFKIDDGVSKDWKPEKKEVDYNKNELSGLITESLDNDKEFGNNYHKECTRCLEIDGEYLYQRCNSAPFLTWSIFLIEFLSNRSTDNKDEFNSESNILKLSKYIVIGDEIPKLSFINFWKQRFYRIWQRSLEGGIKFAATPYLESTILEKYSNWLKNEWNIIPDDFPINDRFKDNLLRSFRFDEELSNNQALFSNKLDKNVSSIFLLDLSLSLSTFSRANPCAILLKQISLMNGFKYSFTGALGQKRMNQRESTAQLVVEVYRSSDNLENEIDRNMMKSEEPIKDSINNETEEKILDRQYPENVLLKSVDPNIDIYENVKLDDDKNSHLTGSLAIIEQCVLLIHCVAIYETSPTNDVIAYEQLNALTNRILKFDITKIKDEDLRKKIHNWLCFSTTLWYRCYAEHHRGRTADRACLQLQSLVDQFNDAEPGPEERLRLVFSVNYPNIWEAKKELGIRMMRIGSVLSAYNMFVEMCMWEDAVDCLIVADRKTEAIELVKEQLKVRETPRLYCSLGDLTQDLSFYEKSWEISRHRFARAQRSLGNAYFKKSQFELALDAYTKASLVNSTNVNCWFSLGCVALRLEKWEIAQQAFSRVVSLDPQQGEAWANLAAALSKKELWDEAQSAINEGLKHSRDNWMMWDSSLKIAIKREDLNRIIECLSGIMKLASYKERFPMWSLPNIINLLKSEKYAHEINNSDRPYSLINKSLNLLNQISQYSSKPVVYYVLSEIQILKNDFSGAYSSKMKELRGSMEVIFNEKISSDDKEKYLQDIPNIYSDIKEIIYKCNDSDKPNEERVDEVNMIITTIIKRLKVTKPVWSSTLEQKLSSSLS</sequence>
<dbReference type="SMART" id="SM00028">
    <property type="entry name" value="TPR"/>
    <property type="match status" value="3"/>
</dbReference>
<organism evidence="4">
    <name type="scientific">Cryptosporidium hominis</name>
    <dbReference type="NCBI Taxonomy" id="237895"/>
    <lineage>
        <taxon>Eukaryota</taxon>
        <taxon>Sar</taxon>
        <taxon>Alveolata</taxon>
        <taxon>Apicomplexa</taxon>
        <taxon>Conoidasida</taxon>
        <taxon>Coccidia</taxon>
        <taxon>Eucoccidiorida</taxon>
        <taxon>Eimeriorina</taxon>
        <taxon>Cryptosporidiidae</taxon>
        <taxon>Cryptosporidium</taxon>
    </lineage>
</organism>
<dbReference type="EMBL" id="LN877948">
    <property type="protein sequence ID" value="CUV04683.1"/>
    <property type="molecule type" value="Genomic_DNA"/>
</dbReference>
<keyword evidence="2 3" id="KW-0802">TPR repeat</keyword>
<evidence type="ECO:0000313" key="4">
    <source>
        <dbReference type="EMBL" id="CUV04683.1"/>
    </source>
</evidence>
<dbReference type="AlphaFoldDB" id="A0A0S4TCW7"/>
<feature type="repeat" description="TPR" evidence="3">
    <location>
        <begin position="698"/>
        <end position="731"/>
    </location>
</feature>
<dbReference type="VEuPathDB" id="CryptoDB:ChTU502y2012_390g0060"/>
<dbReference type="SUPFAM" id="SSF48452">
    <property type="entry name" value="TPR-like"/>
    <property type="match status" value="1"/>
</dbReference>
<feature type="repeat" description="TPR" evidence="3">
    <location>
        <begin position="664"/>
        <end position="697"/>
    </location>
</feature>
<dbReference type="VEuPathDB" id="CryptoDB:CHUDEA2_3250"/>
<name>A0A0S4TCW7_CRYHO</name>
<reference evidence="4" key="1">
    <citation type="submission" date="2015-08" db="EMBL/GenBank/DDBJ databases">
        <authorList>
            <person name="Babu N.S."/>
            <person name="Beckwith C.J."/>
            <person name="Beseler K.G."/>
            <person name="Brison A."/>
            <person name="Carone J.V."/>
            <person name="Caskin T.P."/>
            <person name="Diamond M."/>
            <person name="Durham M.E."/>
            <person name="Foxe J.M."/>
            <person name="Go M."/>
            <person name="Henderson B.A."/>
            <person name="Jones I.B."/>
            <person name="McGettigan J.A."/>
            <person name="Micheletti S.J."/>
            <person name="Nasrallah M.E."/>
            <person name="Ortiz D."/>
            <person name="Piller C.R."/>
            <person name="Privatt S.R."/>
            <person name="Schneider S.L."/>
            <person name="Sharp S."/>
            <person name="Smith T.C."/>
            <person name="Stanton J.D."/>
            <person name="Ullery H.E."/>
            <person name="Wilson R.J."/>
            <person name="Serrano M.G."/>
            <person name="Buck G."/>
            <person name="Lee V."/>
            <person name="Wang Y."/>
            <person name="Carvalho R."/>
            <person name="Voegtly L."/>
            <person name="Shi R."/>
            <person name="Duckworth R."/>
            <person name="Johnson A."/>
            <person name="Loviza R."/>
            <person name="Walstead R."/>
            <person name="Shah Z."/>
            <person name="Kiflezghi M."/>
            <person name="Wade K."/>
            <person name="Ball S.L."/>
            <person name="Bradley K.W."/>
            <person name="Asai D.J."/>
            <person name="Bowman C.A."/>
            <person name="Russell D.A."/>
            <person name="Pope W.H."/>
            <person name="Jacobs-Sera D."/>
            <person name="Hendrix R.W."/>
            <person name="Hatfull G.F."/>
        </authorList>
    </citation>
    <scope>NUCLEOTIDE SEQUENCE [LARGE SCALE GENOMIC DNA]</scope>
</reference>
<evidence type="ECO:0000256" key="1">
    <source>
        <dbReference type="ARBA" id="ARBA00022737"/>
    </source>
</evidence>